<evidence type="ECO:0000313" key="1">
    <source>
        <dbReference type="EMBL" id="CAH0555178.1"/>
    </source>
</evidence>
<dbReference type="OrthoDB" id="74460at2759"/>
<sequence length="479" mass="55710">MVECKHEILISNFKDKEDIFYSIIKLTGTIGNSTTLCTKYSNCIYVILNNSIHTSAKVTNNKFKLILKLQNNVNNLVLKYCSSILHFTLNYKESNCEYTILPLYIICREHDGKFQAPDNIINSVECACRKINLASQLLQCVTAEKLYENNLGRKSFQLEECKIFQSNLNFLEAKNMNQKELWEYFGREILNSKLGDEKKKYLSFLSCTWYDGEKYDPSFNSYEDLIKITKGYVALGGGGLALFGTASLFTWPDHFEQLIDKFSDKTPIDRTRFLDDSCYRGTYGFCFSTTLGSVLHELFHTFDLGHTEYGIMNRGFDDIYKFFTVNSETGVSDTLSKAFKNKIEFKEEFEAEKLSERLQNVSRKKHFSIIKKYDETDDTFLSKSCAIVLYYHKWFNQNEESKKYVLSFDKTSKFISATNGIRVVEIRNLINEMVLIDWTFEGKILKIYFQLPDEYSKYYNLDHLLVVEDSSGNILKNIL</sequence>
<dbReference type="EMBL" id="OV121135">
    <property type="protein sequence ID" value="CAH0555178.1"/>
    <property type="molecule type" value="Genomic_DNA"/>
</dbReference>
<dbReference type="Proteomes" id="UP001154078">
    <property type="component" value="Chromosome 4"/>
</dbReference>
<dbReference type="AlphaFoldDB" id="A0A9P0FHL5"/>
<organism evidence="1 2">
    <name type="scientific">Brassicogethes aeneus</name>
    <name type="common">Rape pollen beetle</name>
    <name type="synonym">Meligethes aeneus</name>
    <dbReference type="NCBI Taxonomy" id="1431903"/>
    <lineage>
        <taxon>Eukaryota</taxon>
        <taxon>Metazoa</taxon>
        <taxon>Ecdysozoa</taxon>
        <taxon>Arthropoda</taxon>
        <taxon>Hexapoda</taxon>
        <taxon>Insecta</taxon>
        <taxon>Pterygota</taxon>
        <taxon>Neoptera</taxon>
        <taxon>Endopterygota</taxon>
        <taxon>Coleoptera</taxon>
        <taxon>Polyphaga</taxon>
        <taxon>Cucujiformia</taxon>
        <taxon>Nitidulidae</taxon>
        <taxon>Meligethinae</taxon>
        <taxon>Brassicogethes</taxon>
    </lineage>
</organism>
<accession>A0A9P0FHL5</accession>
<keyword evidence="2" id="KW-1185">Reference proteome</keyword>
<gene>
    <name evidence="1" type="ORF">MELIAE_LOCUS6606</name>
</gene>
<evidence type="ECO:0000313" key="2">
    <source>
        <dbReference type="Proteomes" id="UP001154078"/>
    </source>
</evidence>
<dbReference type="PANTHER" id="PTHR21054:SF2">
    <property type="entry name" value="MIP04191P"/>
    <property type="match status" value="1"/>
</dbReference>
<name>A0A9P0FHL5_BRAAE</name>
<dbReference type="InterPro" id="IPR053002">
    <property type="entry name" value="Metalloproteinase_M10B"/>
</dbReference>
<dbReference type="PANTHER" id="PTHR21054">
    <property type="entry name" value="ZINC METALLOPROTEINASE-RELATED"/>
    <property type="match status" value="1"/>
</dbReference>
<dbReference type="Pfam" id="PF12044">
    <property type="entry name" value="Metallopep"/>
    <property type="match status" value="1"/>
</dbReference>
<dbReference type="InterPro" id="IPR021917">
    <property type="entry name" value="Unchr_Zn-peptidase-like"/>
</dbReference>
<protein>
    <recommendedName>
        <fullName evidence="3">Zinc metalloproteinase</fullName>
    </recommendedName>
</protein>
<proteinExistence type="predicted"/>
<reference evidence="1" key="1">
    <citation type="submission" date="2021-12" db="EMBL/GenBank/DDBJ databases">
        <authorList>
            <person name="King R."/>
        </authorList>
    </citation>
    <scope>NUCLEOTIDE SEQUENCE</scope>
</reference>
<evidence type="ECO:0008006" key="3">
    <source>
        <dbReference type="Google" id="ProtNLM"/>
    </source>
</evidence>